<dbReference type="EMBL" id="JAVXUP010003231">
    <property type="protein sequence ID" value="KAK2999593.1"/>
    <property type="molecule type" value="Genomic_DNA"/>
</dbReference>
<proteinExistence type="predicted"/>
<evidence type="ECO:0000313" key="2">
    <source>
        <dbReference type="Proteomes" id="UP001188597"/>
    </source>
</evidence>
<evidence type="ECO:0000313" key="1">
    <source>
        <dbReference type="EMBL" id="KAK2999593.1"/>
    </source>
</evidence>
<dbReference type="AlphaFoldDB" id="A0AA89AEA1"/>
<sequence length="77" mass="8718">MTYTEAVTSRDAAFWKEAINDEMDSIMSNETWTLVDLPPGSKPIVRVISADEAGRVSIDMVENGKQRFKKMEGQEKH</sequence>
<comment type="caution">
    <text evidence="1">The sequence shown here is derived from an EMBL/GenBank/DDBJ whole genome shotgun (WGS) entry which is preliminary data.</text>
</comment>
<reference evidence="1" key="1">
    <citation type="submission" date="2022-12" db="EMBL/GenBank/DDBJ databases">
        <title>Draft genome assemblies for two species of Escallonia (Escalloniales).</title>
        <authorList>
            <person name="Chanderbali A."/>
            <person name="Dervinis C."/>
            <person name="Anghel I."/>
            <person name="Soltis D."/>
            <person name="Soltis P."/>
            <person name="Zapata F."/>
        </authorList>
    </citation>
    <scope>NUCLEOTIDE SEQUENCE</scope>
    <source>
        <strain evidence="1">UCBG64.0493</strain>
        <tissue evidence="1">Leaf</tissue>
    </source>
</reference>
<name>A0AA89AEA1_9ASTE</name>
<keyword evidence="2" id="KW-1185">Reference proteome</keyword>
<gene>
    <name evidence="1" type="ORF">RJ639_022791</name>
</gene>
<protein>
    <submittedName>
        <fullName evidence="1">Uncharacterized protein</fullName>
    </submittedName>
</protein>
<organism evidence="1 2">
    <name type="scientific">Escallonia herrerae</name>
    <dbReference type="NCBI Taxonomy" id="1293975"/>
    <lineage>
        <taxon>Eukaryota</taxon>
        <taxon>Viridiplantae</taxon>
        <taxon>Streptophyta</taxon>
        <taxon>Embryophyta</taxon>
        <taxon>Tracheophyta</taxon>
        <taxon>Spermatophyta</taxon>
        <taxon>Magnoliopsida</taxon>
        <taxon>eudicotyledons</taxon>
        <taxon>Gunneridae</taxon>
        <taxon>Pentapetalae</taxon>
        <taxon>asterids</taxon>
        <taxon>campanulids</taxon>
        <taxon>Escalloniales</taxon>
        <taxon>Escalloniaceae</taxon>
        <taxon>Escallonia</taxon>
    </lineage>
</organism>
<dbReference type="Proteomes" id="UP001188597">
    <property type="component" value="Unassembled WGS sequence"/>
</dbReference>
<accession>A0AA89AEA1</accession>